<name>A0ABS8WBY0_9GAMM</name>
<organism evidence="1 2">
    <name type="scientific">Motilimonas cestriensis</name>
    <dbReference type="NCBI Taxonomy" id="2742685"/>
    <lineage>
        <taxon>Bacteria</taxon>
        <taxon>Pseudomonadati</taxon>
        <taxon>Pseudomonadota</taxon>
        <taxon>Gammaproteobacteria</taxon>
        <taxon>Alteromonadales</taxon>
        <taxon>Alteromonadales genera incertae sedis</taxon>
        <taxon>Motilimonas</taxon>
    </lineage>
</organism>
<comment type="caution">
    <text evidence="1">The sequence shown here is derived from an EMBL/GenBank/DDBJ whole genome shotgun (WGS) entry which is preliminary data.</text>
</comment>
<proteinExistence type="predicted"/>
<evidence type="ECO:0000313" key="1">
    <source>
        <dbReference type="EMBL" id="MCE2596534.1"/>
    </source>
</evidence>
<accession>A0ABS8WBY0</accession>
<reference evidence="1 2" key="1">
    <citation type="journal article" date="2022" name="Environ. Microbiol. Rep.">
        <title>Eco-phylogenetic analyses reveal divergent evolution of vitamin B12 metabolism in the marine bacterial family 'Psychromonadaceae'.</title>
        <authorList>
            <person name="Jin X."/>
            <person name="Yang Y."/>
            <person name="Cao H."/>
            <person name="Gao B."/>
            <person name="Zhao Z."/>
        </authorList>
    </citation>
    <scope>NUCLEOTIDE SEQUENCE [LARGE SCALE GENOMIC DNA]</scope>
    <source>
        <strain evidence="1 2">MKS20</strain>
    </source>
</reference>
<gene>
    <name evidence="1" type="ORF">K6Y31_17195</name>
</gene>
<dbReference type="RefSeq" id="WP_233054169.1">
    <property type="nucleotide sequence ID" value="NZ_JAIMJA010000020.1"/>
</dbReference>
<dbReference type="EMBL" id="JAIMJA010000020">
    <property type="protein sequence ID" value="MCE2596534.1"/>
    <property type="molecule type" value="Genomic_DNA"/>
</dbReference>
<sequence length="114" mass="12710">MMTAGNSRPLAALIGALFFITPNVTYGQESMAKQDYKCALILENGESYLGHFSYFSDYPSDDRMQQDIKKANIRTVYDTDGKTSIDISKWVECVGKASSFQSKAAQTIEQAFDQ</sequence>
<evidence type="ECO:0000313" key="2">
    <source>
        <dbReference type="Proteomes" id="UP001201273"/>
    </source>
</evidence>
<keyword evidence="2" id="KW-1185">Reference proteome</keyword>
<dbReference type="Proteomes" id="UP001201273">
    <property type="component" value="Unassembled WGS sequence"/>
</dbReference>
<protein>
    <submittedName>
        <fullName evidence="1">Uncharacterized protein</fullName>
    </submittedName>
</protein>